<gene>
    <name evidence="1" type="ORF">EJ571_24960</name>
</gene>
<dbReference type="RefSeq" id="WP_078335865.1">
    <property type="nucleotide sequence ID" value="NZ_MAFQ01000014.1"/>
</dbReference>
<name>A0A4R5P4Z9_9MYCO</name>
<organism evidence="1 2">
    <name type="scientific">Mycobacteroides franklinii</name>
    <dbReference type="NCBI Taxonomy" id="948102"/>
    <lineage>
        <taxon>Bacteria</taxon>
        <taxon>Bacillati</taxon>
        <taxon>Actinomycetota</taxon>
        <taxon>Actinomycetes</taxon>
        <taxon>Mycobacteriales</taxon>
        <taxon>Mycobacteriaceae</taxon>
        <taxon>Mycobacteroides</taxon>
    </lineage>
</organism>
<accession>A0A4R5P4Z9</accession>
<protein>
    <submittedName>
        <fullName evidence="1">Uncharacterized protein</fullName>
    </submittedName>
</protein>
<evidence type="ECO:0000313" key="2">
    <source>
        <dbReference type="Proteomes" id="UP000295627"/>
    </source>
</evidence>
<reference evidence="1 2" key="1">
    <citation type="journal article" date="2019" name="Sci. Rep.">
        <title>Extended insight into the Mycobacterium chelonae-abscessus complex through whole genome sequencing of Mycobacterium salmoniphilum outbreak and Mycobacterium salmoniphilum-like strains.</title>
        <authorList>
            <person name="Behra P.R.K."/>
            <person name="Das S."/>
            <person name="Pettersson B.M.F."/>
            <person name="Shirreff L."/>
            <person name="DuCote T."/>
            <person name="Jacobsson K.G."/>
            <person name="Ennis D.G."/>
            <person name="Kirsebom L.A."/>
        </authorList>
    </citation>
    <scope>NUCLEOTIDE SEQUENCE [LARGE SCALE GENOMIC DNA]</scope>
    <source>
        <strain evidence="1 2">DSM 45524</strain>
    </source>
</reference>
<evidence type="ECO:0000313" key="1">
    <source>
        <dbReference type="EMBL" id="TDH17982.1"/>
    </source>
</evidence>
<sequence length="217" mass="23648">MKAYPLQATVTKALRRDAGIIAANGNYKRQGWRVRGGGEHPASIYPDLHDTINSERDARDAALLAENLAELGWTVTAEPDRVVVHKIPSKAKAQRAPEKKAVVSQAEQKRRTAAASQLVGAATILEMFDGNPTIIEYLYAQAQALRTTGSLQTEVAAKEPRLFHIWKITSHADKRVTSVLAENEADGLRKWAAKAGLSEAPQDHYATADESIGDDRG</sequence>
<comment type="caution">
    <text evidence="1">The sequence shown here is derived from an EMBL/GenBank/DDBJ whole genome shotgun (WGS) entry which is preliminary data.</text>
</comment>
<dbReference type="Proteomes" id="UP000295627">
    <property type="component" value="Unassembled WGS sequence"/>
</dbReference>
<proteinExistence type="predicted"/>
<dbReference type="EMBL" id="RXLR01000024">
    <property type="protein sequence ID" value="TDH17982.1"/>
    <property type="molecule type" value="Genomic_DNA"/>
</dbReference>
<dbReference type="AlphaFoldDB" id="A0A4R5P4Z9"/>